<organism evidence="22">
    <name type="scientific">Brassica napus</name>
    <name type="common">Rape</name>
    <dbReference type="NCBI Taxonomy" id="3708"/>
    <lineage>
        <taxon>Eukaryota</taxon>
        <taxon>Viridiplantae</taxon>
        <taxon>Streptophyta</taxon>
        <taxon>Embryophyta</taxon>
        <taxon>Tracheophyta</taxon>
        <taxon>Spermatophyta</taxon>
        <taxon>Magnoliopsida</taxon>
        <taxon>eudicotyledons</taxon>
        <taxon>Gunneridae</taxon>
        <taxon>Pentapetalae</taxon>
        <taxon>rosids</taxon>
        <taxon>malvids</taxon>
        <taxon>Brassicales</taxon>
        <taxon>Brassicaceae</taxon>
        <taxon>Brassiceae</taxon>
        <taxon>Brassica</taxon>
    </lineage>
</organism>
<dbReference type="GO" id="GO:0008250">
    <property type="term" value="C:oligosaccharyltransferase complex"/>
    <property type="evidence" value="ECO:0007669"/>
    <property type="project" value="InterPro"/>
</dbReference>
<evidence type="ECO:0000256" key="6">
    <source>
        <dbReference type="ARBA" id="ARBA00022692"/>
    </source>
</evidence>
<evidence type="ECO:0000256" key="10">
    <source>
        <dbReference type="ARBA" id="ARBA00022824"/>
    </source>
</evidence>
<feature type="transmembrane region" description="Helical" evidence="18">
    <location>
        <begin position="589"/>
        <end position="608"/>
    </location>
</feature>
<dbReference type="AlphaFoldDB" id="A0A816R4A5"/>
<comment type="function">
    <text evidence="1">Subunit of the oligosaccharyl transferase (OST) complex that catalyzes the initial transfer of a defined glycan (Glc(3)Man(9)GlcNAc(2) in eukaryotes) from the lipid carrier dolichol-pyrophosphate to an asparagine residue within an Asn-X-Ser/Thr consensus motif in nascent polypeptide chains, the first step in protein N-glycosylation. N-glycosylation occurs cotranslationally and the complex associates with the Sec61 complex at the channel-forming translocon complex that mediates protein translocation across the endoplasmic reticulum (ER). All subunits are required for a maximal enzyme activity.</text>
</comment>
<dbReference type="PANTHER" id="PTHR12640">
    <property type="entry name" value="RIBOPHORIN II"/>
    <property type="match status" value="1"/>
</dbReference>
<dbReference type="FunFam" id="2.60.40.150:FF:000190">
    <property type="entry name" value="ADP-ribosylation factor GTPase-activating protein AGD12"/>
    <property type="match status" value="1"/>
</dbReference>
<dbReference type="FunFam" id="1.10.220.150:FF:000011">
    <property type="entry name" value="Arf-GAP with dual PH domain-containing protein 1"/>
    <property type="match status" value="1"/>
</dbReference>
<feature type="chain" id="PRO_5032389042" description="Ribophorin II" evidence="19">
    <location>
        <begin position="22"/>
        <end position="975"/>
    </location>
</feature>
<keyword evidence="13 18" id="KW-1133">Transmembrane helix</keyword>
<dbReference type="Pfam" id="PF25147">
    <property type="entry name" value="Ribophorin_II_C"/>
    <property type="match status" value="1"/>
</dbReference>
<feature type="signal peptide" evidence="19">
    <location>
        <begin position="1"/>
        <end position="21"/>
    </location>
</feature>
<evidence type="ECO:0000256" key="19">
    <source>
        <dbReference type="SAM" id="SignalP"/>
    </source>
</evidence>
<dbReference type="CDD" id="cd04038">
    <property type="entry name" value="C2_ArfGAP"/>
    <property type="match status" value="1"/>
</dbReference>
<comment type="subcellular location">
    <subcellularLocation>
        <location evidence="2">Endoplasmic reticulum membrane</location>
        <topology evidence="2">Multi-pass membrane protein</topology>
    </subcellularLocation>
</comment>
<keyword evidence="11" id="KW-0862">Zinc</keyword>
<evidence type="ECO:0000256" key="4">
    <source>
        <dbReference type="ARBA" id="ARBA00009038"/>
    </source>
</evidence>
<evidence type="ECO:0000256" key="15">
    <source>
        <dbReference type="ARBA" id="ARBA00030078"/>
    </source>
</evidence>
<reference evidence="22" key="1">
    <citation type="submission" date="2021-01" db="EMBL/GenBank/DDBJ databases">
        <authorList>
            <consortium name="Genoscope - CEA"/>
            <person name="William W."/>
        </authorList>
    </citation>
    <scope>NUCLEOTIDE SEQUENCE</scope>
</reference>
<keyword evidence="8 19" id="KW-0732">Signal</keyword>
<dbReference type="InterPro" id="IPR008814">
    <property type="entry name" value="Swp1"/>
</dbReference>
<dbReference type="InterPro" id="IPR000008">
    <property type="entry name" value="C2_dom"/>
</dbReference>
<dbReference type="GO" id="GO:0005096">
    <property type="term" value="F:GTPase activator activity"/>
    <property type="evidence" value="ECO:0007669"/>
    <property type="project" value="UniProtKB-KW"/>
</dbReference>
<keyword evidence="5" id="KW-0343">GTPase activation</keyword>
<evidence type="ECO:0000256" key="5">
    <source>
        <dbReference type="ARBA" id="ARBA00022468"/>
    </source>
</evidence>
<evidence type="ECO:0000259" key="21">
    <source>
        <dbReference type="PROSITE" id="PS50115"/>
    </source>
</evidence>
<dbReference type="InterPro" id="IPR037278">
    <property type="entry name" value="ARFGAP/RecO"/>
</dbReference>
<dbReference type="SUPFAM" id="SSF57863">
    <property type="entry name" value="ArfGap/RecO-like zinc finger"/>
    <property type="match status" value="1"/>
</dbReference>
<keyword evidence="9 17" id="KW-0863">Zinc-finger</keyword>
<protein>
    <recommendedName>
        <fullName evidence="16">Ribophorin II</fullName>
    </recommendedName>
    <alternativeName>
        <fullName evidence="15">Ribophorin-2</fullName>
    </alternativeName>
</protein>
<comment type="similarity">
    <text evidence="4">Belongs to the SWP1 family.</text>
</comment>
<dbReference type="InterPro" id="IPR035892">
    <property type="entry name" value="C2_domain_sf"/>
</dbReference>
<dbReference type="EMBL" id="HG994365">
    <property type="protein sequence ID" value="CAF2070224.1"/>
    <property type="molecule type" value="Genomic_DNA"/>
</dbReference>
<evidence type="ECO:0000259" key="20">
    <source>
        <dbReference type="PROSITE" id="PS50004"/>
    </source>
</evidence>
<evidence type="ECO:0000256" key="7">
    <source>
        <dbReference type="ARBA" id="ARBA00022723"/>
    </source>
</evidence>
<evidence type="ECO:0000256" key="3">
    <source>
        <dbReference type="ARBA" id="ARBA00004922"/>
    </source>
</evidence>
<dbReference type="InterPro" id="IPR001164">
    <property type="entry name" value="ArfGAP_dom"/>
</dbReference>
<feature type="domain" description="Arf-GAP" evidence="21">
    <location>
        <begin position="673"/>
        <end position="788"/>
    </location>
</feature>
<keyword evidence="6 18" id="KW-0812">Transmembrane</keyword>
<dbReference type="Pfam" id="PF00168">
    <property type="entry name" value="C2"/>
    <property type="match status" value="1"/>
</dbReference>
<evidence type="ECO:0000256" key="1">
    <source>
        <dbReference type="ARBA" id="ARBA00002791"/>
    </source>
</evidence>
<evidence type="ECO:0000256" key="16">
    <source>
        <dbReference type="ARBA" id="ARBA00032139"/>
    </source>
</evidence>
<dbReference type="Gene3D" id="1.10.220.150">
    <property type="entry name" value="Arf GTPase activating protein"/>
    <property type="match status" value="1"/>
</dbReference>
<feature type="transmembrane region" description="Helical" evidence="18">
    <location>
        <begin position="629"/>
        <end position="647"/>
    </location>
</feature>
<keyword evidence="12" id="KW-0106">Calcium</keyword>
<evidence type="ECO:0000256" key="13">
    <source>
        <dbReference type="ARBA" id="ARBA00022989"/>
    </source>
</evidence>
<keyword evidence="14 18" id="KW-0472">Membrane</keyword>
<evidence type="ECO:0000256" key="12">
    <source>
        <dbReference type="ARBA" id="ARBA00022837"/>
    </source>
</evidence>
<dbReference type="PROSITE" id="PS50115">
    <property type="entry name" value="ARFGAP"/>
    <property type="match status" value="1"/>
</dbReference>
<evidence type="ECO:0000313" key="22">
    <source>
        <dbReference type="EMBL" id="CAF2070224.1"/>
    </source>
</evidence>
<gene>
    <name evidence="22" type="ORF">DARMORV10_C01P15100.1</name>
</gene>
<dbReference type="PANTHER" id="PTHR12640:SF0">
    <property type="entry name" value="DOLICHYL-DIPHOSPHOOLIGOSACCHARIDE--PROTEIN GLYCOSYLTRANSFERASE SUBUNIT 2"/>
    <property type="match status" value="1"/>
</dbReference>
<dbReference type="InterPro" id="IPR055374">
    <property type="entry name" value="Ribophorin_II_3rd"/>
</dbReference>
<sequence length="975" mass="106149">MMERGLVRFLFLILAVAICGAASVFQPISDSHRSAALDVFVPVDGSYKSLEEAYEALKTLEILGIDKKSDLSSATCENVVKVLALSSSTLKDALYALSLNGILKCKSGEDVPKDIVSKLQTGVKDAKLLLDFYYSVRGLVLVKEQFSGTDISLGDAEAVFRSIKALSQSDGKWRYSPNNPESSTFAAGLAFETLAGVISLAPSEIDHSLIQTLKTGITKLFDSIQKYDDGTFYFDESEGPISTTASVIRGLKSFAASESTGLNLPGEKIVGLAKFFLGVGIPGDAKDFFNQIDALACLEDNRFSVPLILSLPSSVISLTKKEPLKVKVSTVLGSKAPALSVKLAQALSSGSKGSSVINNQELKFDAESATYFLESFPKNFDVGKYTFVFEILLDESANEKAYITEAQTKVPIAATGAITIENAEIAVLDSDVGSVESQKKLDLTKDEAVSLSANHLQKLRLSFQLTTPIGHVFKPHQAFLKLKHESQVEHIFLVKTSGKKSELVLDFLGLVEKLYYLSGKYEIQLTIGDASMENSLLSNIGHIELDLPERPEKAARPPLQPTDPYSRYVPKAEISHIFRVPEKLPAKQISLVFLGLIVLPFIGFLIGLTRLGVNIKSFPSSVGAATSALLFHGGIGAVLLLYVLFWVKASSQNRFLRAMSYSAAGQGKNSSGKRRISDLLTQSDNRVCADCSAPDPKWASANIGVFICLKCCGVHRSLGTHISKVVLSVTLDEWSDDEVDSMIEIGGNASANSVYEAFIPDGVSKPGPDASLDQRMQFIRSKYEHQEFLKPSLRITSVKGSNSSSSQQPHLEGMVEFIGLLKVTLKKGTNLAVRDMRTSDSYVVLTLGQQTAKSTVMKSNLNPVWNEELMLSVPHDYGSVKLQVFDYDAFSGDDIMGEAGIDIQPLITSAMAFGDPEMFGDMQIGKWLKSRDNALIEDSIINIADGKVKQEVHIKLQNVESGELELELEWLRLDQ</sequence>
<dbReference type="InterPro" id="IPR055373">
    <property type="entry name" value="Ribophorin_II_N"/>
</dbReference>
<dbReference type="GO" id="GO:0008270">
    <property type="term" value="F:zinc ion binding"/>
    <property type="evidence" value="ECO:0007669"/>
    <property type="project" value="UniProtKB-KW"/>
</dbReference>
<dbReference type="Pfam" id="PF23860">
    <property type="entry name" value="Ribophorin_II_3rd"/>
    <property type="match status" value="1"/>
</dbReference>
<evidence type="ECO:0000256" key="9">
    <source>
        <dbReference type="ARBA" id="ARBA00022771"/>
    </source>
</evidence>
<dbReference type="Pfam" id="PF05817">
    <property type="entry name" value="Ribophorin_II"/>
    <property type="match status" value="1"/>
</dbReference>
<accession>A0A816R4A5</accession>
<evidence type="ECO:0000256" key="8">
    <source>
        <dbReference type="ARBA" id="ARBA00022729"/>
    </source>
</evidence>
<evidence type="ECO:0000256" key="11">
    <source>
        <dbReference type="ARBA" id="ARBA00022833"/>
    </source>
</evidence>
<comment type="pathway">
    <text evidence="3">Protein modification; protein glycosylation.</text>
</comment>
<evidence type="ECO:0000256" key="17">
    <source>
        <dbReference type="PROSITE-ProRule" id="PRU00288"/>
    </source>
</evidence>
<dbReference type="PRINTS" id="PR00405">
    <property type="entry name" value="REVINTRACTNG"/>
</dbReference>
<proteinExistence type="inferred from homology"/>
<dbReference type="Gene3D" id="2.60.40.150">
    <property type="entry name" value="C2 domain"/>
    <property type="match status" value="1"/>
</dbReference>
<evidence type="ECO:0000256" key="18">
    <source>
        <dbReference type="SAM" id="Phobius"/>
    </source>
</evidence>
<dbReference type="InterPro" id="IPR055375">
    <property type="entry name" value="Ribophorin_II_2nd"/>
</dbReference>
<feature type="domain" description="C2" evidence="20">
    <location>
        <begin position="802"/>
        <end position="919"/>
    </location>
</feature>
<evidence type="ECO:0000256" key="14">
    <source>
        <dbReference type="ARBA" id="ARBA00023136"/>
    </source>
</evidence>
<dbReference type="PROSITE" id="PS50004">
    <property type="entry name" value="C2"/>
    <property type="match status" value="1"/>
</dbReference>
<keyword evidence="7" id="KW-0479">Metal-binding</keyword>
<dbReference type="SMART" id="SM00239">
    <property type="entry name" value="C2"/>
    <property type="match status" value="1"/>
</dbReference>
<dbReference type="InterPro" id="IPR056790">
    <property type="entry name" value="Ribophorin_II_C"/>
</dbReference>
<dbReference type="Pfam" id="PF23861">
    <property type="entry name" value="Ribophorin_II_2nd"/>
    <property type="match status" value="1"/>
</dbReference>
<keyword evidence="10" id="KW-0256">Endoplasmic reticulum</keyword>
<dbReference type="Pfam" id="PF01412">
    <property type="entry name" value="ArfGap"/>
    <property type="match status" value="1"/>
</dbReference>
<name>A0A816R4A5_BRANA</name>
<dbReference type="Proteomes" id="UP001295469">
    <property type="component" value="Chromosome C01"/>
</dbReference>
<dbReference type="SMART" id="SM00105">
    <property type="entry name" value="ArfGap"/>
    <property type="match status" value="1"/>
</dbReference>
<evidence type="ECO:0000256" key="2">
    <source>
        <dbReference type="ARBA" id="ARBA00004477"/>
    </source>
</evidence>
<dbReference type="InterPro" id="IPR038508">
    <property type="entry name" value="ArfGAP_dom_sf"/>
</dbReference>
<dbReference type="SUPFAM" id="SSF49562">
    <property type="entry name" value="C2 domain (Calcium/lipid-binding domain, CaLB)"/>
    <property type="match status" value="1"/>
</dbReference>
<dbReference type="CDD" id="cd08204">
    <property type="entry name" value="ArfGap"/>
    <property type="match status" value="1"/>
</dbReference>